<keyword evidence="1" id="KW-0808">Transferase</keyword>
<dbReference type="Proteomes" id="UP000319716">
    <property type="component" value="Unassembled WGS sequence"/>
</dbReference>
<keyword evidence="1" id="KW-0032">Aminotransferase</keyword>
<evidence type="ECO:0000313" key="2">
    <source>
        <dbReference type="Proteomes" id="UP000319716"/>
    </source>
</evidence>
<organism evidence="1 2">
    <name type="scientific">Sporolactobacillus inulinus</name>
    <dbReference type="NCBI Taxonomy" id="2078"/>
    <lineage>
        <taxon>Bacteria</taxon>
        <taxon>Bacillati</taxon>
        <taxon>Bacillota</taxon>
        <taxon>Bacilli</taxon>
        <taxon>Bacillales</taxon>
        <taxon>Sporolactobacillaceae</taxon>
        <taxon>Sporolactobacillus</taxon>
    </lineage>
</organism>
<dbReference type="GO" id="GO:0042286">
    <property type="term" value="F:glutamate-1-semialdehyde 2,1-aminomutase activity"/>
    <property type="evidence" value="ECO:0007669"/>
    <property type="project" value="UniProtKB-EC"/>
</dbReference>
<evidence type="ECO:0000313" key="1">
    <source>
        <dbReference type="EMBL" id="GAY75115.1"/>
    </source>
</evidence>
<dbReference type="EC" id="5.4.3.8" evidence="1"/>
<protein>
    <submittedName>
        <fullName evidence="1">Glutamate-1-semialdehyde aminotransferase</fullName>
        <ecNumber evidence="1">5.4.3.8</ecNumber>
    </submittedName>
</protein>
<dbReference type="AlphaFoldDB" id="A0A4Y1Z7Z9"/>
<comment type="caution">
    <text evidence="1">The sequence shown here is derived from an EMBL/GenBank/DDBJ whole genome shotgun (WGS) entry which is preliminary data.</text>
</comment>
<reference evidence="1 2" key="1">
    <citation type="submission" date="2017-11" db="EMBL/GenBank/DDBJ databases">
        <title>Draft Genome Sequence of Sporolactobacillus inulinus NBRC 111894 Isolated from Koso, a Japanese Sugar-Vegetable Fermented Beverage.</title>
        <authorList>
            <person name="Chiou T.Y."/>
            <person name="Oshima K."/>
            <person name="Suda W."/>
            <person name="Hattori M."/>
            <person name="Takahashi T."/>
        </authorList>
    </citation>
    <scope>NUCLEOTIDE SEQUENCE [LARGE SCALE GENOMIC DNA]</scope>
    <source>
        <strain evidence="1 2">NBRC111894</strain>
    </source>
</reference>
<dbReference type="EMBL" id="BEXB01000003">
    <property type="protein sequence ID" value="GAY75115.1"/>
    <property type="molecule type" value="Genomic_DNA"/>
</dbReference>
<name>A0A4Y1Z7Z9_9BACL</name>
<accession>A0A4Y1Z7Z9</accession>
<dbReference type="Gene3D" id="3.90.1150.10">
    <property type="entry name" value="Aspartate Aminotransferase, domain 1"/>
    <property type="match status" value="1"/>
</dbReference>
<keyword evidence="1" id="KW-0413">Isomerase</keyword>
<dbReference type="InterPro" id="IPR015422">
    <property type="entry name" value="PyrdxlP-dep_Trfase_small"/>
</dbReference>
<gene>
    <name evidence="1" type="ORF">NBRC111894_669</name>
</gene>
<sequence length="38" mass="4348">MPPSQFEGVFLSTKHSMEDIDKTIQAAEHAFQFIAEHE</sequence>
<proteinExistence type="predicted"/>
<dbReference type="GO" id="GO:0008483">
    <property type="term" value="F:transaminase activity"/>
    <property type="evidence" value="ECO:0007669"/>
    <property type="project" value="UniProtKB-KW"/>
</dbReference>